<comment type="caution">
    <text evidence="15">The sequence shown here is derived from an EMBL/GenBank/DDBJ whole genome shotgun (WGS) entry which is preliminary data.</text>
</comment>
<evidence type="ECO:0000313" key="16">
    <source>
        <dbReference type="Proteomes" id="UP000253562"/>
    </source>
</evidence>
<sequence length="495" mass="57110">MSAELWQLRIQEANQADVNTDGKYVLYWMIANRRTEWNFSLQRAAWWAEKLKRPLVIFEALRVGYPWASDRLHTFVLQGMRDNLSALQDAPVAYYPYVEPKKDAAKGLLEALAADACLVVTDDFPCFFLPRMVAAVGKKLPVKLETIDSNGLLPMRAADRDFPRAHSFRRFLQKELPQHLANTPRANPLSGKSFPAADRQLIAHVLKKWPAIDADTLAAPGEFLAGLPIDHEVRPVETCGGSQAARRQLKWFLQEGLPRYAEQRNDVESECASQLSPYLHFGHLSAHEVFYKLTQQEKWEPDQISPKVTGSREGWWNMSEGAEAFLDEIITWRELGYNMCHLRDDYDQYGSLPDWAQATLAEHKADEREHVYTLKQFEQAQTHDPLWNAAQRQLVRDGRIHNYLRMLWGKKILHWTNTPQYAAQVMIELNNKYALDGRNPNSYSGIFWCLGRYDRAWGPEREIFGKIRYMTSDSAMRKLSLKGYLKEYAAGQLFD</sequence>
<dbReference type="Gene3D" id="1.25.40.80">
    <property type="match status" value="1"/>
</dbReference>
<dbReference type="RefSeq" id="WP_114370311.1">
    <property type="nucleotide sequence ID" value="NZ_QPEX01000034.1"/>
</dbReference>
<dbReference type="OrthoDB" id="9772484at2"/>
<comment type="cofactor">
    <cofactor evidence="2">
        <name>FAD</name>
        <dbReference type="ChEBI" id="CHEBI:57692"/>
    </cofactor>
</comment>
<dbReference type="Gene3D" id="1.10.579.10">
    <property type="entry name" value="DNA Cyclobutane Dipyrimidine Photolyase, subunit A, domain 3"/>
    <property type="match status" value="1"/>
</dbReference>
<comment type="cofactor">
    <cofactor evidence="1">
        <name>(6R)-5,10-methylene-5,6,7,8-tetrahydrofolate</name>
        <dbReference type="ChEBI" id="CHEBI:15636"/>
    </cofactor>
</comment>
<evidence type="ECO:0000259" key="14">
    <source>
        <dbReference type="PROSITE" id="PS51645"/>
    </source>
</evidence>
<evidence type="ECO:0000256" key="1">
    <source>
        <dbReference type="ARBA" id="ARBA00001932"/>
    </source>
</evidence>
<evidence type="ECO:0000256" key="5">
    <source>
        <dbReference type="ARBA" id="ARBA00014046"/>
    </source>
</evidence>
<dbReference type="EMBL" id="QPEX01000034">
    <property type="protein sequence ID" value="RCS44704.1"/>
    <property type="molecule type" value="Genomic_DNA"/>
</dbReference>
<dbReference type="PROSITE" id="PS51645">
    <property type="entry name" value="PHR_CRY_ALPHA_BETA"/>
    <property type="match status" value="1"/>
</dbReference>
<dbReference type="PANTHER" id="PTHR10211:SF0">
    <property type="entry name" value="DEOXYRIBODIPYRIMIDINE PHOTO-LYASE"/>
    <property type="match status" value="1"/>
</dbReference>
<dbReference type="InterPro" id="IPR006050">
    <property type="entry name" value="DNA_photolyase_N"/>
</dbReference>
<dbReference type="PANTHER" id="PTHR10211">
    <property type="entry name" value="DEOXYRIBODIPYRIMIDINE PHOTOLYASE"/>
    <property type="match status" value="1"/>
</dbReference>
<dbReference type="SUPFAM" id="SSF48173">
    <property type="entry name" value="Cryptochrome/photolyase FAD-binding domain"/>
    <property type="match status" value="1"/>
</dbReference>
<organism evidence="15 16">
    <name type="scientific">Bremerella cremea</name>
    <dbReference type="NCBI Taxonomy" id="1031537"/>
    <lineage>
        <taxon>Bacteria</taxon>
        <taxon>Pseudomonadati</taxon>
        <taxon>Planctomycetota</taxon>
        <taxon>Planctomycetia</taxon>
        <taxon>Pirellulales</taxon>
        <taxon>Pirellulaceae</taxon>
        <taxon>Bremerella</taxon>
    </lineage>
</organism>
<dbReference type="FunFam" id="1.10.579.10:FF:000002">
    <property type="entry name" value="Deoxyribodipyrimidine photolyase"/>
    <property type="match status" value="1"/>
</dbReference>
<dbReference type="GO" id="GO:0003904">
    <property type="term" value="F:deoxyribodipyrimidine photo-lyase activity"/>
    <property type="evidence" value="ECO:0007669"/>
    <property type="project" value="UniProtKB-EC"/>
</dbReference>
<evidence type="ECO:0000256" key="9">
    <source>
        <dbReference type="ARBA" id="ARBA00023125"/>
    </source>
</evidence>
<dbReference type="InterPro" id="IPR052219">
    <property type="entry name" value="Photolyase_Class-2"/>
</dbReference>
<dbReference type="AlphaFoldDB" id="A0A368KNB1"/>
<name>A0A368KNB1_9BACT</name>
<keyword evidence="8" id="KW-0274">FAD</keyword>
<evidence type="ECO:0000256" key="8">
    <source>
        <dbReference type="ARBA" id="ARBA00022827"/>
    </source>
</evidence>
<evidence type="ECO:0000256" key="3">
    <source>
        <dbReference type="ARBA" id="ARBA00006409"/>
    </source>
</evidence>
<dbReference type="GO" id="GO:0003677">
    <property type="term" value="F:DNA binding"/>
    <property type="evidence" value="ECO:0007669"/>
    <property type="project" value="UniProtKB-KW"/>
</dbReference>
<evidence type="ECO:0000256" key="11">
    <source>
        <dbReference type="ARBA" id="ARBA00023239"/>
    </source>
</evidence>
<keyword evidence="6" id="KW-0285">Flavoprotein</keyword>
<dbReference type="InterPro" id="IPR014729">
    <property type="entry name" value="Rossmann-like_a/b/a_fold"/>
</dbReference>
<keyword evidence="11 15" id="KW-0456">Lyase</keyword>
<accession>A0A368KNB1</accession>
<dbReference type="InterPro" id="IPR036155">
    <property type="entry name" value="Crypto/Photolyase_N_sf"/>
</dbReference>
<dbReference type="Proteomes" id="UP000253562">
    <property type="component" value="Unassembled WGS sequence"/>
</dbReference>
<evidence type="ECO:0000256" key="2">
    <source>
        <dbReference type="ARBA" id="ARBA00001974"/>
    </source>
</evidence>
<dbReference type="Gene3D" id="3.40.50.620">
    <property type="entry name" value="HUPs"/>
    <property type="match status" value="1"/>
</dbReference>
<evidence type="ECO:0000256" key="13">
    <source>
        <dbReference type="ARBA" id="ARBA00033999"/>
    </source>
</evidence>
<feature type="domain" description="Photolyase/cryptochrome alpha/beta" evidence="14">
    <location>
        <begin position="23"/>
        <end position="155"/>
    </location>
</feature>
<dbReference type="SUPFAM" id="SSF52425">
    <property type="entry name" value="Cryptochrome/photolyase, N-terminal domain"/>
    <property type="match status" value="1"/>
</dbReference>
<gene>
    <name evidence="15" type="ORF">DTL42_17445</name>
</gene>
<evidence type="ECO:0000256" key="7">
    <source>
        <dbReference type="ARBA" id="ARBA00022763"/>
    </source>
</evidence>
<evidence type="ECO:0000256" key="4">
    <source>
        <dbReference type="ARBA" id="ARBA00013149"/>
    </source>
</evidence>
<reference evidence="15 16" key="1">
    <citation type="submission" date="2018-07" db="EMBL/GenBank/DDBJ databases">
        <title>Comparative genomes isolates from brazilian mangrove.</title>
        <authorList>
            <person name="De Araujo J.E."/>
            <person name="Taketani R.G."/>
            <person name="Silva M.C.P."/>
            <person name="Lourenco M.V."/>
            <person name="Oliveira V.M."/>
            <person name="Andreote F.D."/>
        </authorList>
    </citation>
    <scope>NUCLEOTIDE SEQUENCE [LARGE SCALE GENOMIC DNA]</scope>
    <source>
        <strain evidence="15 16">HEX PRIS-MGV</strain>
    </source>
</reference>
<keyword evidence="9" id="KW-0238">DNA-binding</keyword>
<keyword evidence="10" id="KW-0234">DNA repair</keyword>
<comment type="catalytic activity">
    <reaction evidence="13">
        <text>cyclobutadipyrimidine (in DNA) = 2 pyrimidine residues (in DNA).</text>
        <dbReference type="EC" id="4.1.99.3"/>
    </reaction>
</comment>
<dbReference type="GO" id="GO:0000719">
    <property type="term" value="P:photoreactive repair"/>
    <property type="evidence" value="ECO:0007669"/>
    <property type="project" value="TreeGrafter"/>
</dbReference>
<evidence type="ECO:0000256" key="10">
    <source>
        <dbReference type="ARBA" id="ARBA00023204"/>
    </source>
</evidence>
<evidence type="ECO:0000256" key="12">
    <source>
        <dbReference type="ARBA" id="ARBA00031671"/>
    </source>
</evidence>
<dbReference type="InterPro" id="IPR036134">
    <property type="entry name" value="Crypto/Photolyase_FAD-like_sf"/>
</dbReference>
<comment type="similarity">
    <text evidence="3">Belongs to the DNA photolyase class-2 family.</text>
</comment>
<evidence type="ECO:0000313" key="15">
    <source>
        <dbReference type="EMBL" id="RCS44704.1"/>
    </source>
</evidence>
<protein>
    <recommendedName>
        <fullName evidence="5">Deoxyribodipyrimidine photo-lyase</fullName>
        <ecNumber evidence="4">4.1.99.3</ecNumber>
    </recommendedName>
    <alternativeName>
        <fullName evidence="12">DNA photolyase</fullName>
    </alternativeName>
</protein>
<dbReference type="EC" id="4.1.99.3" evidence="4"/>
<proteinExistence type="inferred from homology"/>
<evidence type="ECO:0000256" key="6">
    <source>
        <dbReference type="ARBA" id="ARBA00022630"/>
    </source>
</evidence>
<keyword evidence="7" id="KW-0227">DNA damage</keyword>